<dbReference type="PANTHER" id="PTHR37984:SF5">
    <property type="entry name" value="PROTEIN NYNRIN-LIKE"/>
    <property type="match status" value="1"/>
</dbReference>
<feature type="region of interest" description="Disordered" evidence="18">
    <location>
        <begin position="829"/>
        <end position="862"/>
    </location>
</feature>
<dbReference type="FunFam" id="1.10.340.70:FF:000001">
    <property type="entry name" value="Retrovirus-related Pol polyprotein from transposon gypsy-like Protein"/>
    <property type="match status" value="1"/>
</dbReference>
<dbReference type="PROSITE" id="PS50878">
    <property type="entry name" value="RT_POL"/>
    <property type="match status" value="1"/>
</dbReference>
<accession>A0A1R1YFF0</accession>
<dbReference type="InterPro" id="IPR001584">
    <property type="entry name" value="Integrase_cat-core"/>
</dbReference>
<dbReference type="FunFam" id="3.30.70.270:FF:000026">
    <property type="entry name" value="Transposon Ty3-G Gag-Pol polyprotein"/>
    <property type="match status" value="1"/>
</dbReference>
<evidence type="ECO:0000259" key="19">
    <source>
        <dbReference type="PROSITE" id="PS50158"/>
    </source>
</evidence>
<dbReference type="Gene3D" id="1.10.340.70">
    <property type="match status" value="1"/>
</dbReference>
<evidence type="ECO:0000256" key="7">
    <source>
        <dbReference type="ARBA" id="ARBA00022759"/>
    </source>
</evidence>
<evidence type="ECO:0000313" key="22">
    <source>
        <dbReference type="EMBL" id="OMJ25651.1"/>
    </source>
</evidence>
<dbReference type="Pfam" id="PF00078">
    <property type="entry name" value="RVT_1"/>
    <property type="match status" value="1"/>
</dbReference>
<feature type="compositionally biased region" description="Polar residues" evidence="18">
    <location>
        <begin position="847"/>
        <end position="862"/>
    </location>
</feature>
<name>A0A1R1YFF0_9FUNG</name>
<dbReference type="GO" id="GO:0003887">
    <property type="term" value="F:DNA-directed DNA polymerase activity"/>
    <property type="evidence" value="ECO:0007669"/>
    <property type="project" value="UniProtKB-KW"/>
</dbReference>
<keyword evidence="3" id="KW-0548">Nucleotidyltransferase</keyword>
<dbReference type="FunFam" id="3.30.420.10:FF:000032">
    <property type="entry name" value="Retrovirus-related Pol polyprotein from transposon 297-like Protein"/>
    <property type="match status" value="1"/>
</dbReference>
<evidence type="ECO:0000256" key="15">
    <source>
        <dbReference type="ARBA" id="ARBA00023172"/>
    </source>
</evidence>
<dbReference type="PROSITE" id="PS50994">
    <property type="entry name" value="INTEGRASE"/>
    <property type="match status" value="1"/>
</dbReference>
<dbReference type="GO" id="GO:0003677">
    <property type="term" value="F:DNA binding"/>
    <property type="evidence" value="ECO:0007669"/>
    <property type="project" value="UniProtKB-KW"/>
</dbReference>
<evidence type="ECO:0000259" key="20">
    <source>
        <dbReference type="PROSITE" id="PS50878"/>
    </source>
</evidence>
<keyword evidence="12" id="KW-0695">RNA-directed DNA polymerase</keyword>
<evidence type="ECO:0000256" key="4">
    <source>
        <dbReference type="ARBA" id="ARBA00022722"/>
    </source>
</evidence>
<gene>
    <name evidence="22" type="ORF">AYI70_g752</name>
</gene>
<keyword evidence="6" id="KW-0064">Aspartyl protease</keyword>
<evidence type="ECO:0000259" key="21">
    <source>
        <dbReference type="PROSITE" id="PS50994"/>
    </source>
</evidence>
<dbReference type="CDD" id="cd09274">
    <property type="entry name" value="RNase_HI_RT_Ty3"/>
    <property type="match status" value="1"/>
</dbReference>
<evidence type="ECO:0000256" key="11">
    <source>
        <dbReference type="ARBA" id="ARBA00022908"/>
    </source>
</evidence>
<dbReference type="Pfam" id="PF17919">
    <property type="entry name" value="RT_RNaseH_2"/>
    <property type="match status" value="1"/>
</dbReference>
<dbReference type="InterPro" id="IPR043128">
    <property type="entry name" value="Rev_trsase/Diguanyl_cyclase"/>
</dbReference>
<dbReference type="SUPFAM" id="SSF56672">
    <property type="entry name" value="DNA/RNA polymerases"/>
    <property type="match status" value="1"/>
</dbReference>
<evidence type="ECO:0000256" key="6">
    <source>
        <dbReference type="ARBA" id="ARBA00022750"/>
    </source>
</evidence>
<dbReference type="InterPro" id="IPR041577">
    <property type="entry name" value="RT_RNaseH_2"/>
</dbReference>
<dbReference type="InterPro" id="IPR021109">
    <property type="entry name" value="Peptidase_aspartic_dom_sf"/>
</dbReference>
<dbReference type="InterPro" id="IPR001878">
    <property type="entry name" value="Znf_CCHC"/>
</dbReference>
<keyword evidence="4" id="KW-0540">Nuclease</keyword>
<evidence type="ECO:0000256" key="1">
    <source>
        <dbReference type="ARBA" id="ARBA00022670"/>
    </source>
</evidence>
<comment type="caution">
    <text evidence="22">The sequence shown here is derived from an EMBL/GenBank/DDBJ whole genome shotgun (WGS) entry which is preliminary data.</text>
</comment>
<evidence type="ECO:0000256" key="9">
    <source>
        <dbReference type="ARBA" id="ARBA00022842"/>
    </source>
</evidence>
<dbReference type="CDD" id="cd01647">
    <property type="entry name" value="RT_LTR"/>
    <property type="match status" value="1"/>
</dbReference>
<keyword evidence="23" id="KW-1185">Reference proteome</keyword>
<dbReference type="GO" id="GO:0005634">
    <property type="term" value="C:nucleus"/>
    <property type="evidence" value="ECO:0007669"/>
    <property type="project" value="UniProtKB-ARBA"/>
</dbReference>
<dbReference type="GO" id="GO:0004190">
    <property type="term" value="F:aspartic-type endopeptidase activity"/>
    <property type="evidence" value="ECO:0007669"/>
    <property type="project" value="UniProtKB-KW"/>
</dbReference>
<evidence type="ECO:0000256" key="12">
    <source>
        <dbReference type="ARBA" id="ARBA00022918"/>
    </source>
</evidence>
<dbReference type="Pfam" id="PF17921">
    <property type="entry name" value="Integrase_H2C2"/>
    <property type="match status" value="1"/>
</dbReference>
<keyword evidence="13" id="KW-0239">DNA-directed DNA polymerase</keyword>
<dbReference type="STRING" id="133412.A0A1R1YFF0"/>
<dbReference type="PROSITE" id="PS00141">
    <property type="entry name" value="ASP_PROTEASE"/>
    <property type="match status" value="1"/>
</dbReference>
<dbReference type="InterPro" id="IPR036397">
    <property type="entry name" value="RNaseH_sf"/>
</dbReference>
<dbReference type="GO" id="GO:0006310">
    <property type="term" value="P:DNA recombination"/>
    <property type="evidence" value="ECO:0007669"/>
    <property type="project" value="UniProtKB-KW"/>
</dbReference>
<dbReference type="GO" id="GO:0006508">
    <property type="term" value="P:proteolysis"/>
    <property type="evidence" value="ECO:0007669"/>
    <property type="project" value="UniProtKB-KW"/>
</dbReference>
<dbReference type="Pfam" id="PF24626">
    <property type="entry name" value="SH3_Tf2-1"/>
    <property type="match status" value="1"/>
</dbReference>
<evidence type="ECO:0000256" key="2">
    <source>
        <dbReference type="ARBA" id="ARBA00022679"/>
    </source>
</evidence>
<keyword evidence="1" id="KW-0645">Protease</keyword>
<dbReference type="PANTHER" id="PTHR37984">
    <property type="entry name" value="PROTEIN CBG26694"/>
    <property type="match status" value="1"/>
</dbReference>
<feature type="region of interest" description="Disordered" evidence="18">
    <location>
        <begin position="1292"/>
        <end position="1312"/>
    </location>
</feature>
<evidence type="ECO:0000256" key="8">
    <source>
        <dbReference type="ARBA" id="ARBA00022801"/>
    </source>
</evidence>
<keyword evidence="16" id="KW-0511">Multifunctional enzyme</keyword>
<dbReference type="GO" id="GO:0003723">
    <property type="term" value="F:RNA binding"/>
    <property type="evidence" value="ECO:0007669"/>
    <property type="project" value="UniProtKB-KW"/>
</dbReference>
<dbReference type="GO" id="GO:0004519">
    <property type="term" value="F:endonuclease activity"/>
    <property type="evidence" value="ECO:0007669"/>
    <property type="project" value="UniProtKB-KW"/>
</dbReference>
<evidence type="ECO:0000256" key="18">
    <source>
        <dbReference type="SAM" id="MobiDB-lite"/>
    </source>
</evidence>
<evidence type="ECO:0000256" key="5">
    <source>
        <dbReference type="ARBA" id="ARBA00022723"/>
    </source>
</evidence>
<dbReference type="Gene3D" id="3.30.70.270">
    <property type="match status" value="2"/>
</dbReference>
<proteinExistence type="predicted"/>
<evidence type="ECO:0000256" key="14">
    <source>
        <dbReference type="ARBA" id="ARBA00023125"/>
    </source>
</evidence>
<dbReference type="CDD" id="cd00303">
    <property type="entry name" value="retropepsin_like"/>
    <property type="match status" value="1"/>
</dbReference>
<dbReference type="GO" id="GO:0015074">
    <property type="term" value="P:DNA integration"/>
    <property type="evidence" value="ECO:0007669"/>
    <property type="project" value="UniProtKB-KW"/>
</dbReference>
<dbReference type="InterPro" id="IPR056924">
    <property type="entry name" value="SH3_Tf2-1"/>
</dbReference>
<dbReference type="Proteomes" id="UP000187283">
    <property type="component" value="Unassembled WGS sequence"/>
</dbReference>
<keyword evidence="14" id="KW-0238">DNA-binding</keyword>
<dbReference type="InterPro" id="IPR012337">
    <property type="entry name" value="RNaseH-like_sf"/>
</dbReference>
<dbReference type="GO" id="GO:0003964">
    <property type="term" value="F:RNA-directed DNA polymerase activity"/>
    <property type="evidence" value="ECO:0007669"/>
    <property type="project" value="UniProtKB-KW"/>
</dbReference>
<sequence>MLRKQVDPEIRKYVPKIVNESFESHEQRLKAHMQDSQAKFTTALNRSNGMEIDTYSAAVQTGNDYSISAAQYLSNRGRPQPNSYFQKNPFRRSTQPHSRQNTTMTKEQFEEYVKECICFNCGAKGHLRSSCLKPRRPFRMMNIAVSDESGKDEAHCISFATQLPLQIVPDNNIKPALLNTLNLHLNEDICFKLSATIFKAPVSVLLDTGSQITSISASAANRLRLHCKIYKPLKLRMGNNSESKTTDKITTAEIKFGNTKYLTTFRVMPSQPFDIILGSNFIVAAKINYDPVKMTINFTQKGKSDSFSMVPSNSKVTEWAPLILAAGALDSFPAADPEISEILRDVAELFNPTPSVIKTDFPHQLRLTTDQPIRARMRRYSPEETRILRDHIKELYQAGYARPSSSPYSANPVIVPKSDGSARVVINFRPLNKITVRDEYPLPRIDVILNQLFGCCYYSKLDILKAFYQIPLHPNSIEASAFSTPDGHHEFLVMPQGMSNSPATFQRNIDRTLRECIDSGYCAAFADDILVYSKTKTEHIEHLKNVLTKLKDKGFKLNSKKCLFAVPKVEILGFTVSADGQEISSSKIDAVKNFPRPNSVSTVRRFLGMVSFCRSFIDKFTEIAAPLYKLLEKESAFDWNSDCETAFQTLITGMTTAPVLAHPDTTKPYIMYTDASNIGIGASLHQLQPDNSVRPIAYASRKLIAAELNYCTSDKEALAVVYGFDKFHHYVHGTCTELHTDHRALISALNNPDPRGRIARWNSALQAYDYTIKHIKGLENGLTDALSRDFKEEVDIPKFSAAQTRSQGPPRKTIRRFGQLDILADSFSESEANSDNYSDNDSENDETQATVNPSTENDTLNTTSLPSIKKFIKMQQIDPNSKKIIGGLDSNGPINIHSKNQLKQYKLINKALYNIYDSQNPKLYVPKSLVKAVLYQHHDTPMMSHLGHRRTLEKIKQTFYWPKMSRDVFGYIQTCKTCQLTKHSTLQTPGELQPIIVSEPFEMVSIDFAGPFPATESGNKYILVITDLLTRWVDAVAVPNTTAETTVEILEKRLITLHGSPQKLLSDNGAAFTSQLMNTFCMNYGIKQVFSSPYHPETNGMTERFNRTLKAMIKAYTTDDQSKWDEHLEMHLYAYRTAKHETLGLSPFEALFGRKPKFPASNLKPANPNVPLSVIAYEQLLQSRLDPIRQTIRSNNKHSKEAMELRYNKRHRAVQYEVGDLVLLKRQTKEGLNNTLGLSTVYIGPYQISKKIGRVSYLLKNTDEDGYTTKRTAHVSKLKPYNSRAIAEARSMGEVDDVTTNSSQESDILIQPMSSRDYELSNDISCSSIG</sequence>
<feature type="domain" description="Reverse transcriptase" evidence="20">
    <location>
        <begin position="396"/>
        <end position="576"/>
    </location>
</feature>
<evidence type="ECO:0000256" key="17">
    <source>
        <dbReference type="PROSITE-ProRule" id="PRU00047"/>
    </source>
</evidence>
<dbReference type="InterPro" id="IPR050951">
    <property type="entry name" value="Retrovirus_Pol_polyprotein"/>
</dbReference>
<dbReference type="InterPro" id="IPR041588">
    <property type="entry name" value="Integrase_H2C2"/>
</dbReference>
<dbReference type="SUPFAM" id="SSF50630">
    <property type="entry name" value="Acid proteases"/>
    <property type="match status" value="1"/>
</dbReference>
<dbReference type="Gene3D" id="3.30.420.10">
    <property type="entry name" value="Ribonuclease H-like superfamily/Ribonuclease H"/>
    <property type="match status" value="1"/>
</dbReference>
<evidence type="ECO:0000256" key="16">
    <source>
        <dbReference type="ARBA" id="ARBA00023268"/>
    </source>
</evidence>
<keyword evidence="5" id="KW-0479">Metal-binding</keyword>
<dbReference type="SUPFAM" id="SSF53098">
    <property type="entry name" value="Ribonuclease H-like"/>
    <property type="match status" value="1"/>
</dbReference>
<feature type="domain" description="CCHC-type" evidence="19">
    <location>
        <begin position="118"/>
        <end position="131"/>
    </location>
</feature>
<keyword evidence="15" id="KW-0233">DNA recombination</keyword>
<dbReference type="InterPro" id="IPR000477">
    <property type="entry name" value="RT_dom"/>
</dbReference>
<dbReference type="Pfam" id="PF13975">
    <property type="entry name" value="gag-asp_proteas"/>
    <property type="match status" value="1"/>
</dbReference>
<dbReference type="InterPro" id="IPR043502">
    <property type="entry name" value="DNA/RNA_pol_sf"/>
</dbReference>
<keyword evidence="11" id="KW-0229">DNA integration</keyword>
<dbReference type="PROSITE" id="PS50158">
    <property type="entry name" value="ZF_CCHC"/>
    <property type="match status" value="1"/>
</dbReference>
<dbReference type="Gene3D" id="2.40.70.10">
    <property type="entry name" value="Acid Proteases"/>
    <property type="match status" value="1"/>
</dbReference>
<organism evidence="22 23">
    <name type="scientific">Smittium culicis</name>
    <dbReference type="NCBI Taxonomy" id="133412"/>
    <lineage>
        <taxon>Eukaryota</taxon>
        <taxon>Fungi</taxon>
        <taxon>Fungi incertae sedis</taxon>
        <taxon>Zoopagomycota</taxon>
        <taxon>Kickxellomycotina</taxon>
        <taxon>Harpellomycetes</taxon>
        <taxon>Harpellales</taxon>
        <taxon>Legeriomycetaceae</taxon>
        <taxon>Smittium</taxon>
    </lineage>
</organism>
<dbReference type="OrthoDB" id="4504104at2759"/>
<dbReference type="InterPro" id="IPR001969">
    <property type="entry name" value="Aspartic_peptidase_AS"/>
</dbReference>
<dbReference type="EMBL" id="LSSN01000134">
    <property type="protein sequence ID" value="OMJ25651.1"/>
    <property type="molecule type" value="Genomic_DNA"/>
</dbReference>
<dbReference type="Pfam" id="PF00665">
    <property type="entry name" value="rve"/>
    <property type="match status" value="1"/>
</dbReference>
<keyword evidence="10" id="KW-0694">RNA-binding</keyword>
<dbReference type="FunFam" id="3.10.20.370:FF:000001">
    <property type="entry name" value="Retrovirus-related Pol polyprotein from transposon 17.6-like protein"/>
    <property type="match status" value="1"/>
</dbReference>
<dbReference type="GO" id="GO:0008270">
    <property type="term" value="F:zinc ion binding"/>
    <property type="evidence" value="ECO:0007669"/>
    <property type="project" value="UniProtKB-KW"/>
</dbReference>
<dbReference type="Gene3D" id="3.10.10.10">
    <property type="entry name" value="HIV Type 1 Reverse Transcriptase, subunit A, domain 1"/>
    <property type="match status" value="1"/>
</dbReference>
<keyword evidence="7" id="KW-0255">Endonuclease</keyword>
<dbReference type="Gene3D" id="3.10.20.370">
    <property type="match status" value="1"/>
</dbReference>
<evidence type="ECO:0000256" key="3">
    <source>
        <dbReference type="ARBA" id="ARBA00022695"/>
    </source>
</evidence>
<evidence type="ECO:0000256" key="10">
    <source>
        <dbReference type="ARBA" id="ARBA00022884"/>
    </source>
</evidence>
<keyword evidence="17" id="KW-0862">Zinc</keyword>
<protein>
    <submittedName>
        <fullName evidence="22">Transposon Tf2-11 polyprotein</fullName>
    </submittedName>
</protein>
<feature type="domain" description="Integrase catalytic" evidence="21">
    <location>
        <begin position="996"/>
        <end position="1155"/>
    </location>
</feature>
<keyword evidence="2" id="KW-0808">Transferase</keyword>
<evidence type="ECO:0000313" key="23">
    <source>
        <dbReference type="Proteomes" id="UP000187283"/>
    </source>
</evidence>
<reference evidence="22 23" key="1">
    <citation type="submission" date="2017-01" db="EMBL/GenBank/DDBJ databases">
        <authorList>
            <person name="Mah S.A."/>
            <person name="Swanson W.J."/>
            <person name="Moy G.W."/>
            <person name="Vacquier V.D."/>
        </authorList>
    </citation>
    <scope>NUCLEOTIDE SEQUENCE [LARGE SCALE GENOMIC DNA]</scope>
    <source>
        <strain evidence="22 23">GSMNP</strain>
    </source>
</reference>
<keyword evidence="17" id="KW-0863">Zinc-finger</keyword>
<evidence type="ECO:0000256" key="13">
    <source>
        <dbReference type="ARBA" id="ARBA00022932"/>
    </source>
</evidence>
<keyword evidence="8" id="KW-0378">Hydrolase</keyword>
<keyword evidence="9" id="KW-0460">Magnesium</keyword>